<name>A0A934RGA2_9BACT</name>
<evidence type="ECO:0000256" key="1">
    <source>
        <dbReference type="SAM" id="MobiDB-lite"/>
    </source>
</evidence>
<feature type="transmembrane region" description="Helical" evidence="2">
    <location>
        <begin position="6"/>
        <end position="27"/>
    </location>
</feature>
<dbReference type="RefSeq" id="WP_200279931.1">
    <property type="nucleotide sequence ID" value="NZ_JAENII010000009.1"/>
</dbReference>
<feature type="transmembrane region" description="Helical" evidence="2">
    <location>
        <begin position="420"/>
        <end position="438"/>
    </location>
</feature>
<proteinExistence type="predicted"/>
<dbReference type="AlphaFoldDB" id="A0A934RGA2"/>
<reference evidence="3" key="1">
    <citation type="submission" date="2021-01" db="EMBL/GenBank/DDBJ databases">
        <title>Modified the classification status of verrucomicrobia.</title>
        <authorList>
            <person name="Feng X."/>
        </authorList>
    </citation>
    <scope>NUCLEOTIDE SEQUENCE</scope>
    <source>
        <strain evidence="3">KCTC 22201</strain>
    </source>
</reference>
<feature type="transmembrane region" description="Helical" evidence="2">
    <location>
        <begin position="450"/>
        <end position="472"/>
    </location>
</feature>
<organism evidence="3 4">
    <name type="scientific">Haloferula rosea</name>
    <dbReference type="NCBI Taxonomy" id="490093"/>
    <lineage>
        <taxon>Bacteria</taxon>
        <taxon>Pseudomonadati</taxon>
        <taxon>Verrucomicrobiota</taxon>
        <taxon>Verrucomicrobiia</taxon>
        <taxon>Verrucomicrobiales</taxon>
        <taxon>Verrucomicrobiaceae</taxon>
        <taxon>Haloferula</taxon>
    </lineage>
</organism>
<feature type="transmembrane region" description="Helical" evidence="2">
    <location>
        <begin position="106"/>
        <end position="123"/>
    </location>
</feature>
<feature type="transmembrane region" description="Helical" evidence="2">
    <location>
        <begin position="291"/>
        <end position="311"/>
    </location>
</feature>
<sequence>MDSTKIRVFFVVFLAACFALYLGVAAATAQTEAIAWMVGGLAVVFVLALGKHVWLLIPAGVSLNGGLNFLPGSPAPWWIAMMITGGIFFLRLATRRTGEFTWRWSILDLVIFIHIVVLAQAYMRNPAGFSILGGAGGTVGGKPYFTHGAAIVCYVLLSMVKTDIRMFRTAMIVMIACACFDGFTVLLGTFVPAIAAVGIQFYSGFSFTAANTGAGADVAEGRTTEGKNAGRSLGRAVLTIWRPLSVLNPFNFLPFSLFMVAMAAIAISGYRSAMGLLAVYFIVCSLIRRKVADVVVCSAIAVLGICMLLFIGTERLPNSFNRILSVIPIPGLVDEKIKQGAEKSTDWRVEMWMLALTTDRYIFNKWLGDGFGIRKDEMDAMIDSAYGDNRRAFGLDMQEVLMRRGSYHGFHVQTIRSSGYIGLFLALVVLGVFFRHAWKHIQFFRGRPEWGFVLYACVPFLIYPFYAMLVFGDYRFEFPRYIIAAGFLKMLWNIRAQEALLPSATQPSAEDESGTVRRAGPGNRLPAPAMSRR</sequence>
<feature type="transmembrane region" description="Helical" evidence="2">
    <location>
        <begin position="172"/>
        <end position="199"/>
    </location>
</feature>
<keyword evidence="2" id="KW-1133">Transmembrane helix</keyword>
<evidence type="ECO:0000313" key="3">
    <source>
        <dbReference type="EMBL" id="MBK1827805.1"/>
    </source>
</evidence>
<feature type="region of interest" description="Disordered" evidence="1">
    <location>
        <begin position="505"/>
        <end position="533"/>
    </location>
</feature>
<evidence type="ECO:0000256" key="2">
    <source>
        <dbReference type="SAM" id="Phobius"/>
    </source>
</evidence>
<accession>A0A934RGA2</accession>
<evidence type="ECO:0000313" key="4">
    <source>
        <dbReference type="Proteomes" id="UP000658278"/>
    </source>
</evidence>
<feature type="transmembrane region" description="Helical" evidence="2">
    <location>
        <begin position="143"/>
        <end position="160"/>
    </location>
</feature>
<feature type="transmembrane region" description="Helical" evidence="2">
    <location>
        <begin position="77"/>
        <end position="94"/>
    </location>
</feature>
<comment type="caution">
    <text evidence="3">The sequence shown here is derived from an EMBL/GenBank/DDBJ whole genome shotgun (WGS) entry which is preliminary data.</text>
</comment>
<gene>
    <name evidence="3" type="ORF">JIN81_12310</name>
</gene>
<keyword evidence="2" id="KW-0472">Membrane</keyword>
<keyword evidence="4" id="KW-1185">Reference proteome</keyword>
<protein>
    <recommendedName>
        <fullName evidence="5">O-antigen ligase domain-containing protein</fullName>
    </recommendedName>
</protein>
<evidence type="ECO:0008006" key="5">
    <source>
        <dbReference type="Google" id="ProtNLM"/>
    </source>
</evidence>
<feature type="transmembrane region" description="Helical" evidence="2">
    <location>
        <begin position="34"/>
        <end position="57"/>
    </location>
</feature>
<dbReference type="EMBL" id="JAENII010000009">
    <property type="protein sequence ID" value="MBK1827805.1"/>
    <property type="molecule type" value="Genomic_DNA"/>
</dbReference>
<keyword evidence="2" id="KW-0812">Transmembrane</keyword>
<dbReference type="Proteomes" id="UP000658278">
    <property type="component" value="Unassembled WGS sequence"/>
</dbReference>